<dbReference type="GO" id="GO:0005886">
    <property type="term" value="C:plasma membrane"/>
    <property type="evidence" value="ECO:0007669"/>
    <property type="project" value="UniProtKB-SubCell"/>
</dbReference>
<dbReference type="Proteomes" id="UP001381693">
    <property type="component" value="Unassembled WGS sequence"/>
</dbReference>
<dbReference type="EMBL" id="JAXCGZ010008715">
    <property type="protein sequence ID" value="KAK7077485.1"/>
    <property type="molecule type" value="Genomic_DNA"/>
</dbReference>
<dbReference type="AlphaFoldDB" id="A0AAN9AA25"/>
<evidence type="ECO:0000256" key="9">
    <source>
        <dbReference type="ARBA" id="ARBA00023180"/>
    </source>
</evidence>
<dbReference type="Gene3D" id="1.20.1070.10">
    <property type="entry name" value="Rhodopsin 7-helix transmembrane proteins"/>
    <property type="match status" value="1"/>
</dbReference>
<evidence type="ECO:0000259" key="12">
    <source>
        <dbReference type="PROSITE" id="PS50262"/>
    </source>
</evidence>
<dbReference type="GO" id="GO:0004930">
    <property type="term" value="F:G protein-coupled receptor activity"/>
    <property type="evidence" value="ECO:0007669"/>
    <property type="project" value="UniProtKB-KW"/>
</dbReference>
<keyword evidence="3" id="KW-1003">Cell membrane</keyword>
<dbReference type="PROSITE" id="PS50262">
    <property type="entry name" value="G_PROTEIN_RECEP_F1_2"/>
    <property type="match status" value="1"/>
</dbReference>
<dbReference type="PANTHER" id="PTHR24246">
    <property type="entry name" value="OLFACTORY RECEPTOR AND ADENOSINE RECEPTOR"/>
    <property type="match status" value="1"/>
</dbReference>
<protein>
    <recommendedName>
        <fullName evidence="12">G-protein coupled receptors family 1 profile domain-containing protein</fullName>
    </recommendedName>
</protein>
<evidence type="ECO:0000256" key="10">
    <source>
        <dbReference type="ARBA" id="ARBA00023224"/>
    </source>
</evidence>
<organism evidence="13 14">
    <name type="scientific">Halocaridina rubra</name>
    <name type="common">Hawaiian red shrimp</name>
    <dbReference type="NCBI Taxonomy" id="373956"/>
    <lineage>
        <taxon>Eukaryota</taxon>
        <taxon>Metazoa</taxon>
        <taxon>Ecdysozoa</taxon>
        <taxon>Arthropoda</taxon>
        <taxon>Crustacea</taxon>
        <taxon>Multicrustacea</taxon>
        <taxon>Malacostraca</taxon>
        <taxon>Eumalacostraca</taxon>
        <taxon>Eucarida</taxon>
        <taxon>Decapoda</taxon>
        <taxon>Pleocyemata</taxon>
        <taxon>Caridea</taxon>
        <taxon>Atyoidea</taxon>
        <taxon>Atyidae</taxon>
        <taxon>Halocaridina</taxon>
    </lineage>
</organism>
<feature type="transmembrane region" description="Helical" evidence="11">
    <location>
        <begin position="6"/>
        <end position="34"/>
    </location>
</feature>
<evidence type="ECO:0000256" key="3">
    <source>
        <dbReference type="ARBA" id="ARBA00022475"/>
    </source>
</evidence>
<evidence type="ECO:0000256" key="8">
    <source>
        <dbReference type="ARBA" id="ARBA00023170"/>
    </source>
</evidence>
<sequence>MRGEETLSRIILCIYFTSSICTLTECLFAIYITVKNVSLRKKPSKYFSYSLVASVGLLSAISLVYGAILISTKSVHHTTVSGCFVKVIQRWLSIVSCMTLSCLALDRYVFICWPLHYFSFITEVKCVILSTLCWVLGLTLLLLPLGSQLKSLCSDGKTNFTFLASYAVTYNVGAISMFVFYILVSREFRHHSKTNNTDSKQAETDALVRLKTARSALRVLLLYSLLSLPHMILPIILRFGWHVPRWLYHSCHLLHRLHLLLFLPMYVWANADSHEALKDSFRNMWQKMTCCKKSTDANRRKNRCCQGATDVCCDIVSFLYNFFCCPSNDKPRLRLEEEFSQESALTHDTSESRV</sequence>
<keyword evidence="4 11" id="KW-0812">Transmembrane</keyword>
<keyword evidence="9" id="KW-0325">Glycoprotein</keyword>
<evidence type="ECO:0000256" key="7">
    <source>
        <dbReference type="ARBA" id="ARBA00023136"/>
    </source>
</evidence>
<comment type="caution">
    <text evidence="13">The sequence shown here is derived from an EMBL/GenBank/DDBJ whole genome shotgun (WGS) entry which is preliminary data.</text>
</comment>
<dbReference type="Pfam" id="PF00001">
    <property type="entry name" value="7tm_1"/>
    <property type="match status" value="1"/>
</dbReference>
<keyword evidence="10" id="KW-0807">Transducer</keyword>
<comment type="similarity">
    <text evidence="2">Belongs to the G-protein coupled receptor 1 family.</text>
</comment>
<evidence type="ECO:0000256" key="1">
    <source>
        <dbReference type="ARBA" id="ARBA00004651"/>
    </source>
</evidence>
<dbReference type="CDD" id="cd00637">
    <property type="entry name" value="7tm_classA_rhodopsin-like"/>
    <property type="match status" value="1"/>
</dbReference>
<evidence type="ECO:0000256" key="2">
    <source>
        <dbReference type="ARBA" id="ARBA00010663"/>
    </source>
</evidence>
<dbReference type="PANTHER" id="PTHR24246:SF27">
    <property type="entry name" value="ADENOSINE RECEPTOR, ISOFORM A"/>
    <property type="match status" value="1"/>
</dbReference>
<evidence type="ECO:0000256" key="6">
    <source>
        <dbReference type="ARBA" id="ARBA00023040"/>
    </source>
</evidence>
<feature type="transmembrane region" description="Helical" evidence="11">
    <location>
        <begin position="117"/>
        <end position="143"/>
    </location>
</feature>
<evidence type="ECO:0000256" key="4">
    <source>
        <dbReference type="ARBA" id="ARBA00022692"/>
    </source>
</evidence>
<feature type="transmembrane region" description="Helical" evidence="11">
    <location>
        <begin position="46"/>
        <end position="68"/>
    </location>
</feature>
<keyword evidence="8" id="KW-0675">Receptor</keyword>
<keyword evidence="7 11" id="KW-0472">Membrane</keyword>
<dbReference type="PROSITE" id="PS00237">
    <property type="entry name" value="G_PROTEIN_RECEP_F1_1"/>
    <property type="match status" value="1"/>
</dbReference>
<feature type="transmembrane region" description="Helical" evidence="11">
    <location>
        <begin position="219"/>
        <end position="241"/>
    </location>
</feature>
<accession>A0AAN9AA25</accession>
<keyword evidence="6" id="KW-0297">G-protein coupled receptor</keyword>
<proteinExistence type="inferred from homology"/>
<dbReference type="InterPro" id="IPR000276">
    <property type="entry name" value="GPCR_Rhodpsn"/>
</dbReference>
<gene>
    <name evidence="13" type="ORF">SK128_028054</name>
</gene>
<evidence type="ECO:0000313" key="13">
    <source>
        <dbReference type="EMBL" id="KAK7077485.1"/>
    </source>
</evidence>
<name>A0AAN9AA25_HALRR</name>
<comment type="subcellular location">
    <subcellularLocation>
        <location evidence="1">Cell membrane</location>
        <topology evidence="1">Multi-pass membrane protein</topology>
    </subcellularLocation>
</comment>
<evidence type="ECO:0000313" key="14">
    <source>
        <dbReference type="Proteomes" id="UP001381693"/>
    </source>
</evidence>
<dbReference type="InterPro" id="IPR017452">
    <property type="entry name" value="GPCR_Rhodpsn_7TM"/>
</dbReference>
<evidence type="ECO:0000256" key="11">
    <source>
        <dbReference type="SAM" id="Phobius"/>
    </source>
</evidence>
<feature type="domain" description="G-protein coupled receptors family 1 profile" evidence="12">
    <location>
        <begin position="25"/>
        <end position="266"/>
    </location>
</feature>
<keyword evidence="5 11" id="KW-1133">Transmembrane helix</keyword>
<evidence type="ECO:0000256" key="5">
    <source>
        <dbReference type="ARBA" id="ARBA00022989"/>
    </source>
</evidence>
<reference evidence="13 14" key="1">
    <citation type="submission" date="2023-11" db="EMBL/GenBank/DDBJ databases">
        <title>Halocaridina rubra genome assembly.</title>
        <authorList>
            <person name="Smith C."/>
        </authorList>
    </citation>
    <scope>NUCLEOTIDE SEQUENCE [LARGE SCALE GENOMIC DNA]</scope>
    <source>
        <strain evidence="13">EP-1</strain>
        <tissue evidence="13">Whole</tissue>
    </source>
</reference>
<keyword evidence="14" id="KW-1185">Reference proteome</keyword>
<feature type="transmembrane region" description="Helical" evidence="11">
    <location>
        <begin position="163"/>
        <end position="184"/>
    </location>
</feature>
<dbReference type="SUPFAM" id="SSF81321">
    <property type="entry name" value="Family A G protein-coupled receptor-like"/>
    <property type="match status" value="1"/>
</dbReference>